<protein>
    <recommendedName>
        <fullName evidence="1">Solute-binding protein family 3/N-terminal domain-containing protein</fullName>
    </recommendedName>
</protein>
<sequence length="288" mass="32550">MRSRLYPLLLVLLVGFSAVPAWAGEPVYWSYVSFPPHIVVQEHGKLSGSLIALQRELERELAEYEHVAVEAPLSRALLGATRGDRYCMAGVFRRPEREKVLLFSSPSRITGPFVAVTLRGGLDAWKNEEGHVSLRELLADHTLITGRIADMSYGPEVDRIFDKCADEENIINMYELGTLERPLRLLVSGRVAYMVLSPDQAWYVIRTQGLEEALELVPLVEARTWQTGHTACTRSHWGRAVMPRLEAALQRLRKNGRLKAICRKDVPPSMLADFDAAWDQIMGPYMEH</sequence>
<dbReference type="Gene3D" id="3.40.190.10">
    <property type="entry name" value="Periplasmic binding protein-like II"/>
    <property type="match status" value="2"/>
</dbReference>
<dbReference type="STRING" id="1121449.SAMN02745704_02084"/>
<evidence type="ECO:0000313" key="2">
    <source>
        <dbReference type="EMBL" id="SKA87869.1"/>
    </source>
</evidence>
<feature type="domain" description="Solute-binding protein family 3/N-terminal" evidence="1">
    <location>
        <begin position="33"/>
        <end position="264"/>
    </location>
</feature>
<evidence type="ECO:0000313" key="3">
    <source>
        <dbReference type="Proteomes" id="UP000190027"/>
    </source>
</evidence>
<accession>A0A1T4XEH6</accession>
<dbReference type="InterPro" id="IPR001638">
    <property type="entry name" value="Solute-binding_3/MltF_N"/>
</dbReference>
<dbReference type="Pfam" id="PF00497">
    <property type="entry name" value="SBP_bac_3"/>
    <property type="match status" value="1"/>
</dbReference>
<proteinExistence type="predicted"/>
<dbReference type="AlphaFoldDB" id="A0A1T4XEH6"/>
<dbReference type="RefSeq" id="WP_078717636.1">
    <property type="nucleotide sequence ID" value="NZ_FUYC01000010.1"/>
</dbReference>
<dbReference type="Proteomes" id="UP000190027">
    <property type="component" value="Unassembled WGS sequence"/>
</dbReference>
<gene>
    <name evidence="2" type="ORF">SAMN02745704_02084</name>
</gene>
<keyword evidence="3" id="KW-1185">Reference proteome</keyword>
<dbReference type="OrthoDB" id="9150746at2"/>
<dbReference type="SUPFAM" id="SSF53850">
    <property type="entry name" value="Periplasmic binding protein-like II"/>
    <property type="match status" value="1"/>
</dbReference>
<organism evidence="2 3">
    <name type="scientific">Paucidesulfovibrio gracilis DSM 16080</name>
    <dbReference type="NCBI Taxonomy" id="1121449"/>
    <lineage>
        <taxon>Bacteria</taxon>
        <taxon>Pseudomonadati</taxon>
        <taxon>Thermodesulfobacteriota</taxon>
        <taxon>Desulfovibrionia</taxon>
        <taxon>Desulfovibrionales</taxon>
        <taxon>Desulfovibrionaceae</taxon>
        <taxon>Paucidesulfovibrio</taxon>
    </lineage>
</organism>
<dbReference type="EMBL" id="FUYC01000010">
    <property type="protein sequence ID" value="SKA87869.1"/>
    <property type="molecule type" value="Genomic_DNA"/>
</dbReference>
<reference evidence="2 3" key="1">
    <citation type="submission" date="2017-02" db="EMBL/GenBank/DDBJ databases">
        <authorList>
            <person name="Peterson S.W."/>
        </authorList>
    </citation>
    <scope>NUCLEOTIDE SEQUENCE [LARGE SCALE GENOMIC DNA]</scope>
    <source>
        <strain evidence="2 3">DSM 16080</strain>
    </source>
</reference>
<evidence type="ECO:0000259" key="1">
    <source>
        <dbReference type="Pfam" id="PF00497"/>
    </source>
</evidence>
<name>A0A1T4XEH6_9BACT</name>